<dbReference type="EMBL" id="SLWQ01000010">
    <property type="protein sequence ID" value="TCO37218.1"/>
    <property type="molecule type" value="Genomic_DNA"/>
</dbReference>
<reference evidence="1 2" key="1">
    <citation type="journal article" date="2015" name="Stand. Genomic Sci.">
        <title>Genomic Encyclopedia of Bacterial and Archaeal Type Strains, Phase III: the genomes of soil and plant-associated and newly described type strains.</title>
        <authorList>
            <person name="Whitman W.B."/>
            <person name="Woyke T."/>
            <person name="Klenk H.P."/>
            <person name="Zhou Y."/>
            <person name="Lilburn T.G."/>
            <person name="Beck B.J."/>
            <person name="De Vos P."/>
            <person name="Vandamme P."/>
            <person name="Eisen J.A."/>
            <person name="Garrity G."/>
            <person name="Hugenholtz P."/>
            <person name="Kyrpides N.C."/>
        </authorList>
    </citation>
    <scope>NUCLEOTIDE SEQUENCE [LARGE SCALE GENOMIC DNA]</scope>
    <source>
        <strain evidence="1 2">A3</strain>
    </source>
</reference>
<sequence length="325" mass="36013">MLVWNLYRLDADGGLRQVARSGAKHAHVAANALCVENPGSNHVLGRGCQDVYGPGDNDAPDTLGPRSEVIPSRGIWARCGSIYDPECSGEPQKFRGYDAYTYRAVVPEREFAAHRGGRHVLEAWYVVRDDVNPYNTMMHKDIVAVWQPEQHLWTIDDRAAPVIGPVIDSWVDPRAPHQDEANSEISTPSGRLKAAVRVVREEDGRYRYDYAIMNVDFAAVKTSGKEPDLRMIASHGIETFEVETSRGAKIDAMSFVGVGDAYEPWLSTSTSSSARWRAPSGDSLTWGTLYRFRLVSTASPTKRHGRISSDRSGRSVSYVFDTIGP</sequence>
<organism evidence="1 2">
    <name type="scientific">Dokdonella fugitiva</name>
    <dbReference type="NCBI Taxonomy" id="328517"/>
    <lineage>
        <taxon>Bacteria</taxon>
        <taxon>Pseudomonadati</taxon>
        <taxon>Pseudomonadota</taxon>
        <taxon>Gammaproteobacteria</taxon>
        <taxon>Lysobacterales</taxon>
        <taxon>Rhodanobacteraceae</taxon>
        <taxon>Dokdonella</taxon>
    </lineage>
</organism>
<comment type="caution">
    <text evidence="1">The sequence shown here is derived from an EMBL/GenBank/DDBJ whole genome shotgun (WGS) entry which is preliminary data.</text>
</comment>
<proteinExistence type="predicted"/>
<keyword evidence="2" id="KW-1185">Reference proteome</keyword>
<evidence type="ECO:0000313" key="2">
    <source>
        <dbReference type="Proteomes" id="UP000294862"/>
    </source>
</evidence>
<gene>
    <name evidence="1" type="ORF">EV148_11029</name>
</gene>
<name>A0A4R2I2K5_9GAMM</name>
<accession>A0A4R2I2K5</accession>
<dbReference type="AlphaFoldDB" id="A0A4R2I2K5"/>
<evidence type="ECO:0000313" key="1">
    <source>
        <dbReference type="EMBL" id="TCO37218.1"/>
    </source>
</evidence>
<dbReference type="Proteomes" id="UP000294862">
    <property type="component" value="Unassembled WGS sequence"/>
</dbReference>
<protein>
    <submittedName>
        <fullName evidence="1">Uncharacterized protein</fullName>
    </submittedName>
</protein>